<comment type="caution">
    <text evidence="3">The sequence shown here is derived from an EMBL/GenBank/DDBJ whole genome shotgun (WGS) entry which is preliminary data.</text>
</comment>
<protein>
    <submittedName>
        <fullName evidence="3">Alginate export family protein</fullName>
    </submittedName>
</protein>
<sequence length="512" mass="56712">MYKNVSKQYRIVLIGLGLGLCAQQGNAQITFTGQLRPRAELRDGFGTLKPKNNKAAAFISQRMRLIFNYRSNRLIFQTTLQDVRVWGQDASTISVNDGNRLSVHEAWAELVLANKNDTSFKYSPVDYLSLKAGRQELVYDDERLLGNLDWLQQGRRHDALVLKGFNKGWQFDLGAAFNQNTDAINYNGTLYTPANVPATVKDSNGNLVNTPSGMIPLVGSTGNSNKNGSAVLLSPAGTNGATQNYKALQYLYISKKVNKTKISGLFLTDQFSKYAIDSVKNTAGTDVGYVYGYRYNQPGVNLRYTTGLFINPILGSKNRWALTGGYYYQGGRSRDGLKQSAWMLNLSAAYNPGKWSYTAGWDYLSGNDAFSSSTTNHRFDPLYGTPHKFWGLMDYFYAPTGSPTGGLNNPYAKIKYTSANKRLSAELANHYFLLAADQKDITGAAVDRYLGAEFDITTAYRLNKFALASLGVSYMAATQSMEYAKNVTPGTSALHPVWAYVQLNITPEFLVK</sequence>
<dbReference type="EMBL" id="JAJPWV010000003">
    <property type="protein sequence ID" value="MCD8741237.1"/>
    <property type="molecule type" value="Genomic_DNA"/>
</dbReference>
<dbReference type="Proteomes" id="UP001199919">
    <property type="component" value="Unassembled WGS sequence"/>
</dbReference>
<feature type="domain" description="Alginate export" evidence="2">
    <location>
        <begin position="29"/>
        <end position="173"/>
    </location>
</feature>
<evidence type="ECO:0000313" key="4">
    <source>
        <dbReference type="Proteomes" id="UP001199919"/>
    </source>
</evidence>
<organism evidence="3 4">
    <name type="scientific">Mucilaginibacter roseus</name>
    <dbReference type="NCBI Taxonomy" id="1528868"/>
    <lineage>
        <taxon>Bacteria</taxon>
        <taxon>Pseudomonadati</taxon>
        <taxon>Bacteroidota</taxon>
        <taxon>Sphingobacteriia</taxon>
        <taxon>Sphingobacteriales</taxon>
        <taxon>Sphingobacteriaceae</taxon>
        <taxon>Mucilaginibacter</taxon>
    </lineage>
</organism>
<reference evidence="3 4" key="1">
    <citation type="submission" date="2021-12" db="EMBL/GenBank/DDBJ databases">
        <title>Mucilaginibacter roseus genome.</title>
        <authorList>
            <person name="Ferreira J.R."/>
            <person name="Newman J.D."/>
        </authorList>
    </citation>
    <scope>NUCLEOTIDE SEQUENCE [LARGE SCALE GENOMIC DNA]</scope>
    <source>
        <strain evidence="3 4">LMG 28454</strain>
    </source>
</reference>
<name>A0ABS8U4L1_9SPHI</name>
<dbReference type="Pfam" id="PF13372">
    <property type="entry name" value="Alginate_exp"/>
    <property type="match status" value="1"/>
</dbReference>
<gene>
    <name evidence="3" type="ORF">LT679_11545</name>
</gene>
<proteinExistence type="predicted"/>
<evidence type="ECO:0000313" key="3">
    <source>
        <dbReference type="EMBL" id="MCD8741237.1"/>
    </source>
</evidence>
<dbReference type="InterPro" id="IPR025388">
    <property type="entry name" value="Alginate_export_dom"/>
</dbReference>
<feature type="chain" id="PRO_5046819485" evidence="1">
    <location>
        <begin position="28"/>
        <end position="512"/>
    </location>
</feature>
<keyword evidence="1" id="KW-0732">Signal</keyword>
<dbReference type="RefSeq" id="WP_232177742.1">
    <property type="nucleotide sequence ID" value="NZ_JAJPWV010000003.1"/>
</dbReference>
<keyword evidence="4" id="KW-1185">Reference proteome</keyword>
<accession>A0ABS8U4L1</accession>
<feature type="signal peptide" evidence="1">
    <location>
        <begin position="1"/>
        <end position="27"/>
    </location>
</feature>
<evidence type="ECO:0000259" key="2">
    <source>
        <dbReference type="Pfam" id="PF13372"/>
    </source>
</evidence>
<evidence type="ECO:0000256" key="1">
    <source>
        <dbReference type="SAM" id="SignalP"/>
    </source>
</evidence>